<name>A0A2T0ST81_9ACTN</name>
<dbReference type="SUPFAM" id="SSF56281">
    <property type="entry name" value="Metallo-hydrolase/oxidoreductase"/>
    <property type="match status" value="1"/>
</dbReference>
<dbReference type="EMBL" id="PVTG01000025">
    <property type="protein sequence ID" value="PRY36607.1"/>
    <property type="molecule type" value="Genomic_DNA"/>
</dbReference>
<dbReference type="InterPro" id="IPR036866">
    <property type="entry name" value="RibonucZ/Hydroxyglut_hydro"/>
</dbReference>
<proteinExistence type="predicted"/>
<comment type="caution">
    <text evidence="3">The sequence shown here is derived from an EMBL/GenBank/DDBJ whole genome shotgun (WGS) entry which is preliminary data.</text>
</comment>
<sequence>MVGPIAAPRTPGRNGDGRRSARRRAGDVGPRVDTGGVANPALHWLGHSTVRVELAGSTVLTDPVLTARVGPLRRVVPPLPAATWAGVDLVLVSHLHADHLHLPSLRLLGRSVRVVVPRGAGRWLRARGFRWVDELAAGETLTHRGLRVTAVPARHSGHRWGPRLTHGPDTAAVGHLVEGAGSTVYACGDTDLFDGMSRIGRREVDVALVPVWGWGPTLGPGHLDPRRAAEAVARLRPRVAVPVHWGTLAVAGGTTLPGLARRYRRLLVEPPRAFAAAVAARGLRTAVAHTEPGDPVVLPAASAGAA</sequence>
<keyword evidence="4" id="KW-1185">Reference proteome</keyword>
<feature type="region of interest" description="Disordered" evidence="1">
    <location>
        <begin position="1"/>
        <end position="34"/>
    </location>
</feature>
<dbReference type="Gene3D" id="3.60.15.10">
    <property type="entry name" value="Ribonuclease Z/Hydroxyacylglutathione hydrolase-like"/>
    <property type="match status" value="1"/>
</dbReference>
<evidence type="ECO:0000313" key="4">
    <source>
        <dbReference type="Proteomes" id="UP000239210"/>
    </source>
</evidence>
<dbReference type="AlphaFoldDB" id="A0A2T0ST81"/>
<dbReference type="PANTHER" id="PTHR43546:SF3">
    <property type="entry name" value="UPF0173 METAL-DEPENDENT HYDROLASE MJ1163"/>
    <property type="match status" value="1"/>
</dbReference>
<accession>A0A2T0ST81</accession>
<feature type="domain" description="Metallo-beta-lactamase" evidence="2">
    <location>
        <begin position="58"/>
        <end position="245"/>
    </location>
</feature>
<evidence type="ECO:0000259" key="2">
    <source>
        <dbReference type="Pfam" id="PF12706"/>
    </source>
</evidence>
<dbReference type="Pfam" id="PF12706">
    <property type="entry name" value="Lactamase_B_2"/>
    <property type="match status" value="1"/>
</dbReference>
<dbReference type="Proteomes" id="UP000239210">
    <property type="component" value="Unassembled WGS sequence"/>
</dbReference>
<dbReference type="InterPro" id="IPR001279">
    <property type="entry name" value="Metallo-B-lactamas"/>
</dbReference>
<dbReference type="InterPro" id="IPR050114">
    <property type="entry name" value="UPF0173_UPF0282_UlaG_hydrolase"/>
</dbReference>
<gene>
    <name evidence="3" type="ORF">LY71_12528</name>
</gene>
<dbReference type="PANTHER" id="PTHR43546">
    <property type="entry name" value="UPF0173 METAL-DEPENDENT HYDROLASE MJ1163-RELATED"/>
    <property type="match status" value="1"/>
</dbReference>
<protein>
    <submittedName>
        <fullName evidence="3">L-ascorbate metabolism protein UlaG (Beta-lactamase superfamily)</fullName>
    </submittedName>
</protein>
<evidence type="ECO:0000313" key="3">
    <source>
        <dbReference type="EMBL" id="PRY36607.1"/>
    </source>
</evidence>
<reference evidence="3 4" key="1">
    <citation type="submission" date="2018-03" db="EMBL/GenBank/DDBJ databases">
        <title>Genomic Encyclopedia of Archaeal and Bacterial Type Strains, Phase II (KMG-II): from individual species to whole genera.</title>
        <authorList>
            <person name="Goeker M."/>
        </authorList>
    </citation>
    <scope>NUCLEOTIDE SEQUENCE [LARGE SCALE GENOMIC DNA]</scope>
    <source>
        <strain evidence="3 4">DSM 45416</strain>
    </source>
</reference>
<organism evidence="3 4">
    <name type="scientific">Geodermatophilus tzadiensis</name>
    <dbReference type="NCBI Taxonomy" id="1137988"/>
    <lineage>
        <taxon>Bacteria</taxon>
        <taxon>Bacillati</taxon>
        <taxon>Actinomycetota</taxon>
        <taxon>Actinomycetes</taxon>
        <taxon>Geodermatophilales</taxon>
        <taxon>Geodermatophilaceae</taxon>
        <taxon>Geodermatophilus</taxon>
    </lineage>
</organism>
<evidence type="ECO:0000256" key="1">
    <source>
        <dbReference type="SAM" id="MobiDB-lite"/>
    </source>
</evidence>